<feature type="transmembrane region" description="Helical" evidence="1">
    <location>
        <begin position="122"/>
        <end position="142"/>
    </location>
</feature>
<feature type="transmembrane region" description="Helical" evidence="1">
    <location>
        <begin position="21"/>
        <end position="42"/>
    </location>
</feature>
<evidence type="ECO:0000313" key="2">
    <source>
        <dbReference type="EMBL" id="RSM91504.1"/>
    </source>
</evidence>
<dbReference type="AlphaFoldDB" id="A0A428ZTU1"/>
<keyword evidence="1" id="KW-0472">Membrane</keyword>
<evidence type="ECO:0000256" key="1">
    <source>
        <dbReference type="SAM" id="Phobius"/>
    </source>
</evidence>
<keyword evidence="1" id="KW-1133">Transmembrane helix</keyword>
<dbReference type="RefSeq" id="WP_037256447.1">
    <property type="nucleotide sequence ID" value="NZ_QHKI01000001.1"/>
</dbReference>
<evidence type="ECO:0000313" key="3">
    <source>
        <dbReference type="Proteomes" id="UP000287547"/>
    </source>
</evidence>
<organism evidence="2 3">
    <name type="scientific">Kibdelosporangium aridum</name>
    <dbReference type="NCBI Taxonomy" id="2030"/>
    <lineage>
        <taxon>Bacteria</taxon>
        <taxon>Bacillati</taxon>
        <taxon>Actinomycetota</taxon>
        <taxon>Actinomycetes</taxon>
        <taxon>Pseudonocardiales</taxon>
        <taxon>Pseudonocardiaceae</taxon>
        <taxon>Kibdelosporangium</taxon>
    </lineage>
</organism>
<sequence>MGRIWDNYYKRDSSGRPPRGFARFVSVVWLVGLFSLGGTGLVKSFEKDAWPQTEGTVTSREVDRKGWVSFTVDFVTADGHRTVATVEKVDADHRVSDKVRIRYSLNNPGEAELTEQPAVPTLLVAGLAVMLVAGLGLAYWAWRRMPPDEPPNARDELTFKADY</sequence>
<name>A0A428ZTU1_KIBAR</name>
<accession>A0A428ZTU1</accession>
<protein>
    <submittedName>
        <fullName evidence="2">DUF3592 domain-containing protein</fullName>
    </submittedName>
</protein>
<dbReference type="Proteomes" id="UP000287547">
    <property type="component" value="Unassembled WGS sequence"/>
</dbReference>
<comment type="caution">
    <text evidence="2">The sequence shown here is derived from an EMBL/GenBank/DDBJ whole genome shotgun (WGS) entry which is preliminary data.</text>
</comment>
<keyword evidence="1" id="KW-0812">Transmembrane</keyword>
<reference evidence="2 3" key="1">
    <citation type="submission" date="2018-05" db="EMBL/GenBank/DDBJ databases">
        <title>Evolution of GPA BGCs.</title>
        <authorList>
            <person name="Waglechner N."/>
            <person name="Wright G.D."/>
        </authorList>
    </citation>
    <scope>NUCLEOTIDE SEQUENCE [LARGE SCALE GENOMIC DNA]</scope>
    <source>
        <strain evidence="2 3">A82846</strain>
    </source>
</reference>
<dbReference type="EMBL" id="QHKI01000001">
    <property type="protein sequence ID" value="RSM91504.1"/>
    <property type="molecule type" value="Genomic_DNA"/>
</dbReference>
<gene>
    <name evidence="2" type="ORF">DMH04_00405</name>
</gene>
<proteinExistence type="predicted"/>